<name>A0A1G7JHK2_9RHOB</name>
<dbReference type="AlphaFoldDB" id="A0A1G7JHK2"/>
<protein>
    <submittedName>
        <fullName evidence="1">Uncharacterized protein</fullName>
    </submittedName>
</protein>
<organism evidence="1 2">
    <name type="scientific">Celeribacter baekdonensis</name>
    <dbReference type="NCBI Taxonomy" id="875171"/>
    <lineage>
        <taxon>Bacteria</taxon>
        <taxon>Pseudomonadati</taxon>
        <taxon>Pseudomonadota</taxon>
        <taxon>Alphaproteobacteria</taxon>
        <taxon>Rhodobacterales</taxon>
        <taxon>Roseobacteraceae</taxon>
        <taxon>Celeribacter</taxon>
    </lineage>
</organism>
<sequence length="51" mass="5902">MMHPSTSSFLCETRKERFVVIHHNSNGALEYALFKDGLFSREEQAQTRTSL</sequence>
<accession>A0A1G7JHK2</accession>
<dbReference type="Proteomes" id="UP000182284">
    <property type="component" value="Unassembled WGS sequence"/>
</dbReference>
<evidence type="ECO:0000313" key="2">
    <source>
        <dbReference type="Proteomes" id="UP000182284"/>
    </source>
</evidence>
<reference evidence="1 2" key="1">
    <citation type="submission" date="2016-10" db="EMBL/GenBank/DDBJ databases">
        <authorList>
            <person name="de Groot N.N."/>
        </authorList>
    </citation>
    <scope>NUCLEOTIDE SEQUENCE [LARGE SCALE GENOMIC DNA]</scope>
    <source>
        <strain evidence="1 2">DSM 27375</strain>
    </source>
</reference>
<gene>
    <name evidence="1" type="ORF">SAMN04488117_10386</name>
</gene>
<evidence type="ECO:0000313" key="1">
    <source>
        <dbReference type="EMBL" id="SDF24417.1"/>
    </source>
</evidence>
<dbReference type="EMBL" id="FNBL01000003">
    <property type="protein sequence ID" value="SDF24417.1"/>
    <property type="molecule type" value="Genomic_DNA"/>
</dbReference>
<proteinExistence type="predicted"/>